<evidence type="ECO:0000256" key="1">
    <source>
        <dbReference type="SAM" id="SignalP"/>
    </source>
</evidence>
<dbReference type="Proteomes" id="UP001519272">
    <property type="component" value="Unassembled WGS sequence"/>
</dbReference>
<name>A0ABS4FUV0_9BACL</name>
<sequence length="452" mass="50942">MKRFFYISTLCIFLATLLPLGNLFAASSANSEIKATTDSRPVYYFIYNSKKVTSQDMKAIKLYTNKFTQTNNVLLDAANYKTATELYDALKAKQKKIGGNVDGVQIFGIVNDVPAFTYTQKMKMIVGNERWDGVAINKNEKFSTDFFYSSFKNDSKYLKDVSVYGIIQEGRPINIVPEWPVSRLPLTKGEISGYISKYEKYLQQAKGKSIPTVVLSVPTMFHENGAGINDIALFLKRLKDEPEFNLFRNTDLRIYYKDLAEKLTSENKAGVMDLVVGSDGDSEKATQNKVPFLDRKSMISLNANYFTSFFWNMAPGKDTLKGKGFLHDGLTNGKLINPIASVMLGTNGNAENYAWTDVPKSEGKSGDNEYKLVALNKKLMEERNSAYYFAFKYYEALQNGKTRLESFHEAKVAFANLSVNNKETIINNIALVASHGYEYVLSLHYLGLADYK</sequence>
<evidence type="ECO:0000313" key="3">
    <source>
        <dbReference type="Proteomes" id="UP001519272"/>
    </source>
</evidence>
<feature type="signal peptide" evidence="1">
    <location>
        <begin position="1"/>
        <end position="25"/>
    </location>
</feature>
<proteinExistence type="predicted"/>
<evidence type="ECO:0000313" key="2">
    <source>
        <dbReference type="EMBL" id="MBP1906347.1"/>
    </source>
</evidence>
<dbReference type="EMBL" id="JAGGKG010000014">
    <property type="protein sequence ID" value="MBP1906347.1"/>
    <property type="molecule type" value="Genomic_DNA"/>
</dbReference>
<keyword evidence="1" id="KW-0732">Signal</keyword>
<accession>A0ABS4FUV0</accession>
<feature type="chain" id="PRO_5046031779" evidence="1">
    <location>
        <begin position="26"/>
        <end position="452"/>
    </location>
</feature>
<organism evidence="2 3">
    <name type="scientific">Paenibacillus turicensis</name>
    <dbReference type="NCBI Taxonomy" id="160487"/>
    <lineage>
        <taxon>Bacteria</taxon>
        <taxon>Bacillati</taxon>
        <taxon>Bacillota</taxon>
        <taxon>Bacilli</taxon>
        <taxon>Bacillales</taxon>
        <taxon>Paenibacillaceae</taxon>
        <taxon>Paenibacillus</taxon>
    </lineage>
</organism>
<reference evidence="2 3" key="1">
    <citation type="submission" date="2021-03" db="EMBL/GenBank/DDBJ databases">
        <title>Genomic Encyclopedia of Type Strains, Phase IV (KMG-IV): sequencing the most valuable type-strain genomes for metagenomic binning, comparative biology and taxonomic classification.</title>
        <authorList>
            <person name="Goeker M."/>
        </authorList>
    </citation>
    <scope>NUCLEOTIDE SEQUENCE [LARGE SCALE GENOMIC DNA]</scope>
    <source>
        <strain evidence="2 3">DSM 14349</strain>
    </source>
</reference>
<protein>
    <submittedName>
        <fullName evidence="2">Uncharacterized protein</fullName>
    </submittedName>
</protein>
<keyword evidence="3" id="KW-1185">Reference proteome</keyword>
<dbReference type="RefSeq" id="WP_210089939.1">
    <property type="nucleotide sequence ID" value="NZ_JAGGKG010000014.1"/>
</dbReference>
<comment type="caution">
    <text evidence="2">The sequence shown here is derived from an EMBL/GenBank/DDBJ whole genome shotgun (WGS) entry which is preliminary data.</text>
</comment>
<gene>
    <name evidence="2" type="ORF">J2Z32_002996</name>
</gene>